<feature type="region of interest" description="Disordered" evidence="1">
    <location>
        <begin position="365"/>
        <end position="390"/>
    </location>
</feature>
<dbReference type="Proteomes" id="UP000664132">
    <property type="component" value="Unassembled WGS sequence"/>
</dbReference>
<proteinExistence type="predicted"/>
<name>A0A8H7WC61_9HELO</name>
<evidence type="ECO:0000313" key="2">
    <source>
        <dbReference type="EMBL" id="KAG4422126.1"/>
    </source>
</evidence>
<reference evidence="2" key="1">
    <citation type="submission" date="2021-02" db="EMBL/GenBank/DDBJ databases">
        <title>Genome sequence Cadophora malorum strain M34.</title>
        <authorList>
            <person name="Stefanovic E."/>
            <person name="Vu D."/>
            <person name="Scully C."/>
            <person name="Dijksterhuis J."/>
            <person name="Roader J."/>
            <person name="Houbraken J."/>
        </authorList>
    </citation>
    <scope>NUCLEOTIDE SEQUENCE</scope>
    <source>
        <strain evidence="2">M34</strain>
    </source>
</reference>
<feature type="compositionally biased region" description="Polar residues" evidence="1">
    <location>
        <begin position="90"/>
        <end position="112"/>
    </location>
</feature>
<feature type="compositionally biased region" description="Polar residues" evidence="1">
    <location>
        <begin position="232"/>
        <end position="245"/>
    </location>
</feature>
<feature type="region of interest" description="Disordered" evidence="1">
    <location>
        <begin position="1"/>
        <end position="320"/>
    </location>
</feature>
<evidence type="ECO:0000313" key="3">
    <source>
        <dbReference type="Proteomes" id="UP000664132"/>
    </source>
</evidence>
<keyword evidence="3" id="KW-1185">Reference proteome</keyword>
<comment type="caution">
    <text evidence="2">The sequence shown here is derived from an EMBL/GenBank/DDBJ whole genome shotgun (WGS) entry which is preliminary data.</text>
</comment>
<protein>
    <submittedName>
        <fullName evidence="2">Uncharacterized protein</fullName>
    </submittedName>
</protein>
<dbReference type="AlphaFoldDB" id="A0A8H7WC61"/>
<organism evidence="2 3">
    <name type="scientific">Cadophora malorum</name>
    <dbReference type="NCBI Taxonomy" id="108018"/>
    <lineage>
        <taxon>Eukaryota</taxon>
        <taxon>Fungi</taxon>
        <taxon>Dikarya</taxon>
        <taxon>Ascomycota</taxon>
        <taxon>Pezizomycotina</taxon>
        <taxon>Leotiomycetes</taxon>
        <taxon>Helotiales</taxon>
        <taxon>Ploettnerulaceae</taxon>
        <taxon>Cadophora</taxon>
    </lineage>
</organism>
<feature type="compositionally biased region" description="Polar residues" evidence="1">
    <location>
        <begin position="29"/>
        <end position="40"/>
    </location>
</feature>
<feature type="compositionally biased region" description="Polar residues" evidence="1">
    <location>
        <begin position="306"/>
        <end position="316"/>
    </location>
</feature>
<feature type="compositionally biased region" description="Polar residues" evidence="1">
    <location>
        <begin position="281"/>
        <end position="294"/>
    </location>
</feature>
<evidence type="ECO:0000256" key="1">
    <source>
        <dbReference type="SAM" id="MobiDB-lite"/>
    </source>
</evidence>
<feature type="compositionally biased region" description="Polar residues" evidence="1">
    <location>
        <begin position="141"/>
        <end position="168"/>
    </location>
</feature>
<gene>
    <name evidence="2" type="ORF">IFR04_004753</name>
</gene>
<feature type="compositionally biased region" description="Gly residues" evidence="1">
    <location>
        <begin position="183"/>
        <end position="199"/>
    </location>
</feature>
<feature type="compositionally biased region" description="Polar residues" evidence="1">
    <location>
        <begin position="365"/>
        <end position="384"/>
    </location>
</feature>
<feature type="compositionally biased region" description="Polar residues" evidence="1">
    <location>
        <begin position="206"/>
        <end position="216"/>
    </location>
</feature>
<dbReference type="EMBL" id="JAFJYH010000054">
    <property type="protein sequence ID" value="KAG4422126.1"/>
    <property type="molecule type" value="Genomic_DNA"/>
</dbReference>
<feature type="compositionally biased region" description="Basic and acidic residues" evidence="1">
    <location>
        <begin position="296"/>
        <end position="305"/>
    </location>
</feature>
<accession>A0A8H7WC61</accession>
<sequence length="390" mass="41522">MVTNDPNIARGPQSPPTTPGRPRAERTNGYPTGSDTNTGRGPQPLSNPPTGPRAQMANRYPTGTNATGMARRSQPPPDAPRAPRAMLNNDCPSGTPESWTRGTHSGSRSETNWFIHIGHQQPSPSFIPKRTLAEPSRNADAISQAQSSGSATALNLSSMPPNRSSQVQHRGRCNGESSRSGAFSGGGRSTDRQSGGGPNLDGPINGQRNTRSNGGLTETERTAGASHGRSRTGVNSNNSFRNSALSLIPREDERPSSGRTRSNATMRGGIRGGMNAGGRYQLNSHAGPSNSGRNTADARGRHQETTRAGPSNSGRSTGDIDTFTESMLSIEQEGDKKLLLNTSLSHGMNNQEQDHASQDLRMSNTYSSINSNEPQNSVQVQSTRVRGYNR</sequence>